<proteinExistence type="predicted"/>
<feature type="region of interest" description="Disordered" evidence="3">
    <location>
        <begin position="58"/>
        <end position="78"/>
    </location>
</feature>
<evidence type="ECO:0000313" key="4">
    <source>
        <dbReference type="EMBL" id="ROT83676.1"/>
    </source>
</evidence>
<evidence type="ECO:0000256" key="1">
    <source>
        <dbReference type="ARBA" id="ARBA00022460"/>
    </source>
</evidence>
<dbReference type="PANTHER" id="PTHR10380">
    <property type="entry name" value="CUTICLE PROTEIN"/>
    <property type="match status" value="1"/>
</dbReference>
<keyword evidence="5" id="KW-1185">Reference proteome</keyword>
<comment type="caution">
    <text evidence="4">The sequence shown here is derived from an EMBL/GenBank/DDBJ whole genome shotgun (WGS) entry which is preliminary data.</text>
</comment>
<organism evidence="4 5">
    <name type="scientific">Penaeus vannamei</name>
    <name type="common">Whiteleg shrimp</name>
    <name type="synonym">Litopenaeus vannamei</name>
    <dbReference type="NCBI Taxonomy" id="6689"/>
    <lineage>
        <taxon>Eukaryota</taxon>
        <taxon>Metazoa</taxon>
        <taxon>Ecdysozoa</taxon>
        <taxon>Arthropoda</taxon>
        <taxon>Crustacea</taxon>
        <taxon>Multicrustacea</taxon>
        <taxon>Malacostraca</taxon>
        <taxon>Eumalacostraca</taxon>
        <taxon>Eucarida</taxon>
        <taxon>Decapoda</taxon>
        <taxon>Dendrobranchiata</taxon>
        <taxon>Penaeoidea</taxon>
        <taxon>Penaeidae</taxon>
        <taxon>Penaeus</taxon>
    </lineage>
</organism>
<dbReference type="PROSITE" id="PS51155">
    <property type="entry name" value="CHIT_BIND_RR_2"/>
    <property type="match status" value="1"/>
</dbReference>
<dbReference type="OrthoDB" id="6376947at2759"/>
<dbReference type="GO" id="GO:0008010">
    <property type="term" value="F:structural constituent of chitin-based larval cuticle"/>
    <property type="evidence" value="ECO:0007669"/>
    <property type="project" value="TreeGrafter"/>
</dbReference>
<reference evidence="4 5" key="1">
    <citation type="submission" date="2018-04" db="EMBL/GenBank/DDBJ databases">
        <authorList>
            <person name="Zhang X."/>
            <person name="Yuan J."/>
            <person name="Li F."/>
            <person name="Xiang J."/>
        </authorList>
    </citation>
    <scope>NUCLEOTIDE SEQUENCE [LARGE SCALE GENOMIC DNA]</scope>
    <source>
        <tissue evidence="4">Muscle</tissue>
    </source>
</reference>
<accession>A0A3R7PEG6</accession>
<dbReference type="EMBL" id="QCYY01000652">
    <property type="protein sequence ID" value="ROT83676.1"/>
    <property type="molecule type" value="Genomic_DNA"/>
</dbReference>
<dbReference type="InterPro" id="IPR031311">
    <property type="entry name" value="CHIT_BIND_RR_consensus"/>
</dbReference>
<dbReference type="InterPro" id="IPR050468">
    <property type="entry name" value="Cuticle_Struct_Prot"/>
</dbReference>
<dbReference type="PANTHER" id="PTHR10380:SF196">
    <property type="entry name" value="CUTICULAR PROTEIN 72EA"/>
    <property type="match status" value="1"/>
</dbReference>
<dbReference type="AlphaFoldDB" id="A0A3R7PEG6"/>
<dbReference type="Pfam" id="PF00379">
    <property type="entry name" value="Chitin_bind_4"/>
    <property type="match status" value="1"/>
</dbReference>
<dbReference type="Proteomes" id="UP000283509">
    <property type="component" value="Unassembled WGS sequence"/>
</dbReference>
<evidence type="ECO:0000256" key="2">
    <source>
        <dbReference type="PROSITE-ProRule" id="PRU00497"/>
    </source>
</evidence>
<dbReference type="PROSITE" id="PS00233">
    <property type="entry name" value="CHIT_BIND_RR_1"/>
    <property type="match status" value="1"/>
</dbReference>
<keyword evidence="1 2" id="KW-0193">Cuticle</keyword>
<reference evidence="4 5" key="2">
    <citation type="submission" date="2019-01" db="EMBL/GenBank/DDBJ databases">
        <title>The decoding of complex shrimp genome reveals the adaptation for benthos swimmer, frequently molting mechanism and breeding impact on genome.</title>
        <authorList>
            <person name="Sun Y."/>
            <person name="Gao Y."/>
            <person name="Yu Y."/>
        </authorList>
    </citation>
    <scope>NUCLEOTIDE SEQUENCE [LARGE SCALE GENOMIC DNA]</scope>
    <source>
        <tissue evidence="4">Muscle</tissue>
    </source>
</reference>
<gene>
    <name evidence="4" type="ORF">C7M84_023143</name>
</gene>
<dbReference type="GO" id="GO:0062129">
    <property type="term" value="C:chitin-based extracellular matrix"/>
    <property type="evidence" value="ECO:0007669"/>
    <property type="project" value="TreeGrafter"/>
</dbReference>
<evidence type="ECO:0000313" key="5">
    <source>
        <dbReference type="Proteomes" id="UP000283509"/>
    </source>
</evidence>
<dbReference type="InterPro" id="IPR000618">
    <property type="entry name" value="Insect_cuticle"/>
</dbReference>
<evidence type="ECO:0008006" key="6">
    <source>
        <dbReference type="Google" id="ProtNLM"/>
    </source>
</evidence>
<protein>
    <recommendedName>
        <fullName evidence="6">Cuticle protein 6</fullName>
    </recommendedName>
</protein>
<sequence>MVPVSEVSGHRTSSACKHRLLPRCSRHEFSDGALPCGRRGQLLRPGAYLARHLRRLPRSLPRPVHQTPEPPSVRHARSSPGIWQTFIQSAPQGTVAHHGAVATPVTLQSHVPTQVTLKHVSSLPVYFNSLANNQVLLQSPAQTPVTLKVAVPTSAGAAGFGPIVLKATSDSLKVGDPKVVQNLAPTPVSIAPIAPVIYKAETPDEDKDEDTQTVSFRTSVPATFQAVAPAPVTYSVAAPTPVNIEGAVPAPVVQAVTFGSCPSHCSSCCACSSHLCSCCTCSSYCSSCCPCPTAAAPAQVTYAAAAPAHVRIAAAEPAPLPVAAAAPVTLNAAPAVAVPGVQSQYHAQDELGQYSFGYYNSQSSRAETRDAAGTVRGAFSYVDPNGQVQTQHYVADSNGFRVAGTNLPVGPGTPVVGRHPHLSPGTPLVYSTLPYTAGTTAAGSTLHVSPGSPLVYSNLPVAFGSPVVAVQDTGDADDADDEE</sequence>
<evidence type="ECO:0000256" key="3">
    <source>
        <dbReference type="SAM" id="MobiDB-lite"/>
    </source>
</evidence>
<name>A0A3R7PEG6_PENVA</name>